<sequence>MQSELLDIIKRDFIASQEIEYGLNDLESICLVVGPYRNLTTLLSAIVSLHPNIQVLNHAFERVLTIKNINFFDEFQIEKLDSFIKYVIYISASGTRGSFGGSILHSHAFANYPGMQAAYTNRYGKQTVKKNIKSIFWKESLTVTRYLQNLPEKSLDSLLENNKKIKLLLPIRNPIDCGISNLKTGSMAKELTGKKLPELRDAFTAIIKIFEWFQDIKRDHPEQTIIITQRDLENKSISSISSFLGVKETSEWTEDIINSTSIKPSYVIDNEITNLFTEIINKSNLSVSLKNLVMNQIN</sequence>
<dbReference type="Pfam" id="PF00685">
    <property type="entry name" value="Sulfotransfer_1"/>
    <property type="match status" value="1"/>
</dbReference>
<dbReference type="InterPro" id="IPR027417">
    <property type="entry name" value="P-loop_NTPase"/>
</dbReference>
<dbReference type="InterPro" id="IPR000863">
    <property type="entry name" value="Sulfotransferase_dom"/>
</dbReference>
<dbReference type="SUPFAM" id="SSF52540">
    <property type="entry name" value="P-loop containing nucleoside triphosphate hydrolases"/>
    <property type="match status" value="1"/>
</dbReference>
<name>A0ABV7H8F0_9GAMM</name>
<dbReference type="Gene3D" id="3.40.50.300">
    <property type="entry name" value="P-loop containing nucleotide triphosphate hydrolases"/>
    <property type="match status" value="1"/>
</dbReference>
<dbReference type="Proteomes" id="UP001595476">
    <property type="component" value="Unassembled WGS sequence"/>
</dbReference>
<reference evidence="3" key="1">
    <citation type="journal article" date="2019" name="Int. J. Syst. Evol. Microbiol.">
        <title>The Global Catalogue of Microorganisms (GCM) 10K type strain sequencing project: providing services to taxonomists for standard genome sequencing and annotation.</title>
        <authorList>
            <consortium name="The Broad Institute Genomics Platform"/>
            <consortium name="The Broad Institute Genome Sequencing Center for Infectious Disease"/>
            <person name="Wu L."/>
            <person name="Ma J."/>
        </authorList>
    </citation>
    <scope>NUCLEOTIDE SEQUENCE [LARGE SCALE GENOMIC DNA]</scope>
    <source>
        <strain evidence="3">KCTC 52438</strain>
    </source>
</reference>
<dbReference type="RefSeq" id="WP_386716000.1">
    <property type="nucleotide sequence ID" value="NZ_JBHRSZ010000002.1"/>
</dbReference>
<comment type="caution">
    <text evidence="2">The sequence shown here is derived from an EMBL/GenBank/DDBJ whole genome shotgun (WGS) entry which is preliminary data.</text>
</comment>
<protein>
    <submittedName>
        <fullName evidence="2">Sulfotransferase domain-containing protein</fullName>
    </submittedName>
</protein>
<feature type="domain" description="Sulfotransferase" evidence="1">
    <location>
        <begin position="31"/>
        <end position="263"/>
    </location>
</feature>
<evidence type="ECO:0000313" key="3">
    <source>
        <dbReference type="Proteomes" id="UP001595476"/>
    </source>
</evidence>
<accession>A0ABV7H8F0</accession>
<gene>
    <name evidence="2" type="ORF">ACFOEK_03090</name>
</gene>
<evidence type="ECO:0000313" key="2">
    <source>
        <dbReference type="EMBL" id="MFC3150002.1"/>
    </source>
</evidence>
<dbReference type="EMBL" id="JBHRSZ010000002">
    <property type="protein sequence ID" value="MFC3150002.1"/>
    <property type="molecule type" value="Genomic_DNA"/>
</dbReference>
<proteinExistence type="predicted"/>
<keyword evidence="3" id="KW-1185">Reference proteome</keyword>
<organism evidence="2 3">
    <name type="scientific">Litoribrevibacter euphylliae</name>
    <dbReference type="NCBI Taxonomy" id="1834034"/>
    <lineage>
        <taxon>Bacteria</taxon>
        <taxon>Pseudomonadati</taxon>
        <taxon>Pseudomonadota</taxon>
        <taxon>Gammaproteobacteria</taxon>
        <taxon>Oceanospirillales</taxon>
        <taxon>Oceanospirillaceae</taxon>
        <taxon>Litoribrevibacter</taxon>
    </lineage>
</organism>
<evidence type="ECO:0000259" key="1">
    <source>
        <dbReference type="Pfam" id="PF00685"/>
    </source>
</evidence>